<dbReference type="InterPro" id="IPR008271">
    <property type="entry name" value="Ser/Thr_kinase_AS"/>
</dbReference>
<protein>
    <submittedName>
        <fullName evidence="1">Protein kinase-like domain protein</fullName>
    </submittedName>
</protein>
<accession>A0A167YXN5</accession>
<dbReference type="OrthoDB" id="4847384at2759"/>
<dbReference type="EMBL" id="AZHD01000002">
    <property type="protein sequence ID" value="OAA66819.1"/>
    <property type="molecule type" value="Genomic_DNA"/>
</dbReference>
<reference evidence="1 2" key="1">
    <citation type="journal article" date="2016" name="Genome Biol. Evol.">
        <title>Divergent and convergent evolution of fungal pathogenicity.</title>
        <authorList>
            <person name="Shang Y."/>
            <person name="Xiao G."/>
            <person name="Zheng P."/>
            <person name="Cen K."/>
            <person name="Zhan S."/>
            <person name="Wang C."/>
        </authorList>
    </citation>
    <scope>NUCLEOTIDE SEQUENCE [LARGE SCALE GENOMIC DNA]</scope>
    <source>
        <strain evidence="1 2">RCEF 264</strain>
    </source>
</reference>
<sequence length="235" mass="27148">MHDGDDGCASGESSRIYPRPIKFRLGRSVVHAVANLFDDTFPHVFRLAVRPRFWYRPFQYLVSRLPSRLQGLARRHWPGPFLPPRVVLKTLAKEADTYTELFENEQRMYRKLQPLQGHRIPVYYGEAQSEGKRALVLSLVDGVSLRAQVEPRLSVEAFRRRVEAVAAELQTFGVVYDDLKLDNLLLVDDRLVVLDLEWVFEPEPEFLGQHAQSFVVDFVTVYKRYLKSVDDTLSG</sequence>
<organism evidence="1 2">
    <name type="scientific">Niveomyces insectorum RCEF 264</name>
    <dbReference type="NCBI Taxonomy" id="1081102"/>
    <lineage>
        <taxon>Eukaryota</taxon>
        <taxon>Fungi</taxon>
        <taxon>Dikarya</taxon>
        <taxon>Ascomycota</taxon>
        <taxon>Pezizomycotina</taxon>
        <taxon>Sordariomycetes</taxon>
        <taxon>Hypocreomycetidae</taxon>
        <taxon>Hypocreales</taxon>
        <taxon>Cordycipitaceae</taxon>
        <taxon>Niveomyces</taxon>
    </lineage>
</organism>
<dbReference type="Proteomes" id="UP000076874">
    <property type="component" value="Unassembled WGS sequence"/>
</dbReference>
<dbReference type="SUPFAM" id="SSF56112">
    <property type="entry name" value="Protein kinase-like (PK-like)"/>
    <property type="match status" value="1"/>
</dbReference>
<dbReference type="PANTHER" id="PTHR37171:SF1">
    <property type="entry name" value="SERINE_THREONINE-PROTEIN KINASE YRZF-RELATED"/>
    <property type="match status" value="1"/>
</dbReference>
<dbReference type="InterPro" id="IPR052396">
    <property type="entry name" value="Meiotic_Drive_Suppr_Kinase"/>
</dbReference>
<dbReference type="AlphaFoldDB" id="A0A167YXN5"/>
<evidence type="ECO:0000313" key="1">
    <source>
        <dbReference type="EMBL" id="OAA66819.1"/>
    </source>
</evidence>
<comment type="caution">
    <text evidence="1">The sequence shown here is derived from an EMBL/GenBank/DDBJ whole genome shotgun (WGS) entry which is preliminary data.</text>
</comment>
<evidence type="ECO:0000313" key="2">
    <source>
        <dbReference type="Proteomes" id="UP000076874"/>
    </source>
</evidence>
<proteinExistence type="predicted"/>
<gene>
    <name evidence="1" type="ORF">SPI_01395</name>
</gene>
<keyword evidence="2" id="KW-1185">Reference proteome</keyword>
<dbReference type="Gene3D" id="1.10.510.10">
    <property type="entry name" value="Transferase(Phosphotransferase) domain 1"/>
    <property type="match status" value="1"/>
</dbReference>
<keyword evidence="1" id="KW-0418">Kinase</keyword>
<name>A0A167YXN5_9HYPO</name>
<dbReference type="PROSITE" id="PS00108">
    <property type="entry name" value="PROTEIN_KINASE_ST"/>
    <property type="match status" value="1"/>
</dbReference>
<keyword evidence="1" id="KW-0808">Transferase</keyword>
<dbReference type="GO" id="GO:0004672">
    <property type="term" value="F:protein kinase activity"/>
    <property type="evidence" value="ECO:0007669"/>
    <property type="project" value="InterPro"/>
</dbReference>
<dbReference type="PANTHER" id="PTHR37171">
    <property type="entry name" value="SERINE/THREONINE-PROTEIN KINASE YRZF-RELATED"/>
    <property type="match status" value="1"/>
</dbReference>
<dbReference type="InterPro" id="IPR011009">
    <property type="entry name" value="Kinase-like_dom_sf"/>
</dbReference>